<dbReference type="GO" id="GO:0016779">
    <property type="term" value="F:nucleotidyltransferase activity"/>
    <property type="evidence" value="ECO:0007669"/>
    <property type="project" value="UniProtKB-KW"/>
</dbReference>
<dbReference type="SUPFAM" id="SSF81891">
    <property type="entry name" value="Poly A polymerase C-terminal region-like"/>
    <property type="match status" value="1"/>
</dbReference>
<keyword evidence="3" id="KW-0819">tRNA processing</keyword>
<evidence type="ECO:0000313" key="14">
    <source>
        <dbReference type="Proteomes" id="UP000034803"/>
    </source>
</evidence>
<dbReference type="Gene3D" id="3.30.460.10">
    <property type="entry name" value="Beta Polymerase, domain 2"/>
    <property type="match status" value="1"/>
</dbReference>
<keyword evidence="2 9" id="KW-0808">Transferase</keyword>
<evidence type="ECO:0000256" key="1">
    <source>
        <dbReference type="ARBA" id="ARBA00001946"/>
    </source>
</evidence>
<evidence type="ECO:0000256" key="8">
    <source>
        <dbReference type="ARBA" id="ARBA00022884"/>
    </source>
</evidence>
<dbReference type="CDD" id="cd05398">
    <property type="entry name" value="NT_ClassII-CCAase"/>
    <property type="match status" value="1"/>
</dbReference>
<accession>A0A0F9YKX4</accession>
<dbReference type="PATRIC" id="fig|1618586.3.peg.154"/>
<evidence type="ECO:0000259" key="11">
    <source>
        <dbReference type="Pfam" id="PF12627"/>
    </source>
</evidence>
<dbReference type="PANTHER" id="PTHR46173:SF1">
    <property type="entry name" value="CCA TRNA NUCLEOTIDYLTRANSFERASE 1, MITOCHONDRIAL"/>
    <property type="match status" value="1"/>
</dbReference>
<dbReference type="GO" id="GO:0000049">
    <property type="term" value="F:tRNA binding"/>
    <property type="evidence" value="ECO:0007669"/>
    <property type="project" value="TreeGrafter"/>
</dbReference>
<feature type="domain" description="tRNA nucleotidyltransferase/poly(A) polymerase RNA and SrmB- binding" evidence="11">
    <location>
        <begin position="172"/>
        <end position="230"/>
    </location>
</feature>
<evidence type="ECO:0000259" key="10">
    <source>
        <dbReference type="Pfam" id="PF01743"/>
    </source>
</evidence>
<dbReference type="PANTHER" id="PTHR46173">
    <property type="entry name" value="CCA TRNA NUCLEOTIDYLTRANSFERASE 1, MITOCHONDRIAL"/>
    <property type="match status" value="1"/>
</dbReference>
<evidence type="ECO:0000256" key="6">
    <source>
        <dbReference type="ARBA" id="ARBA00022741"/>
    </source>
</evidence>
<gene>
    <name evidence="13" type="ORF">UR21_C0002G0063</name>
</gene>
<name>A0A0F9YKX4_9BACT</name>
<dbReference type="Pfam" id="PF01743">
    <property type="entry name" value="PolyA_pol"/>
    <property type="match status" value="1"/>
</dbReference>
<keyword evidence="6" id="KW-0547">Nucleotide-binding</keyword>
<protein>
    <submittedName>
        <fullName evidence="13">tRNA adenylyl-/cytidylyl-transferase</fullName>
    </submittedName>
</protein>
<evidence type="ECO:0000256" key="7">
    <source>
        <dbReference type="ARBA" id="ARBA00022842"/>
    </source>
</evidence>
<keyword evidence="8 9" id="KW-0694">RNA-binding</keyword>
<comment type="cofactor">
    <cofactor evidence="1">
        <name>Mg(2+)</name>
        <dbReference type="ChEBI" id="CHEBI:18420"/>
    </cofactor>
</comment>
<proteinExistence type="inferred from homology"/>
<dbReference type="InterPro" id="IPR050264">
    <property type="entry name" value="Bact_CCA-adding_enz_type3_sf"/>
</dbReference>
<evidence type="ECO:0000256" key="2">
    <source>
        <dbReference type="ARBA" id="ARBA00022679"/>
    </source>
</evidence>
<reference evidence="13 14" key="1">
    <citation type="journal article" date="2015" name="Nature">
        <title>rRNA introns, odd ribosomes, and small enigmatic genomes across a large radiation of phyla.</title>
        <authorList>
            <person name="Brown C.T."/>
            <person name="Hug L.A."/>
            <person name="Thomas B.C."/>
            <person name="Sharon I."/>
            <person name="Castelle C.J."/>
            <person name="Singh A."/>
            <person name="Wilkins M.J."/>
            <person name="Williams K.H."/>
            <person name="Banfield J.F."/>
        </authorList>
    </citation>
    <scope>NUCLEOTIDE SEQUENCE [LARGE SCALE GENOMIC DNA]</scope>
</reference>
<feature type="domain" description="CCA-adding enzyme C-terminal" evidence="12">
    <location>
        <begin position="309"/>
        <end position="440"/>
    </location>
</feature>
<dbReference type="GO" id="GO:0008033">
    <property type="term" value="P:tRNA processing"/>
    <property type="evidence" value="ECO:0007669"/>
    <property type="project" value="UniProtKB-KW"/>
</dbReference>
<dbReference type="InterPro" id="IPR003607">
    <property type="entry name" value="HD/PDEase_dom"/>
</dbReference>
<evidence type="ECO:0000256" key="3">
    <source>
        <dbReference type="ARBA" id="ARBA00022694"/>
    </source>
</evidence>
<evidence type="ECO:0000259" key="12">
    <source>
        <dbReference type="Pfam" id="PF13735"/>
    </source>
</evidence>
<dbReference type="InterPro" id="IPR002646">
    <property type="entry name" value="PolA_pol_head_dom"/>
</dbReference>
<dbReference type="Pfam" id="PF12627">
    <property type="entry name" value="PolyA_pol_RNAbd"/>
    <property type="match status" value="1"/>
</dbReference>
<comment type="caution">
    <text evidence="13">The sequence shown here is derived from an EMBL/GenBank/DDBJ whole genome shotgun (WGS) entry which is preliminary data.</text>
</comment>
<dbReference type="GO" id="GO:0000166">
    <property type="term" value="F:nucleotide binding"/>
    <property type="evidence" value="ECO:0007669"/>
    <property type="project" value="UniProtKB-KW"/>
</dbReference>
<dbReference type="InterPro" id="IPR006675">
    <property type="entry name" value="HDIG_dom"/>
</dbReference>
<dbReference type="Gene3D" id="1.10.246.80">
    <property type="match status" value="1"/>
</dbReference>
<dbReference type="InterPro" id="IPR043519">
    <property type="entry name" value="NT_sf"/>
</dbReference>
<dbReference type="CDD" id="cd00077">
    <property type="entry name" value="HDc"/>
    <property type="match status" value="1"/>
</dbReference>
<dbReference type="SUPFAM" id="SSF81301">
    <property type="entry name" value="Nucleotidyltransferase"/>
    <property type="match status" value="1"/>
</dbReference>
<evidence type="ECO:0000313" key="13">
    <source>
        <dbReference type="EMBL" id="KKP32144.1"/>
    </source>
</evidence>
<organism evidence="13 14">
    <name type="scientific">Candidatus Woesebacteria bacterium GW2011_GWC2_31_9</name>
    <dbReference type="NCBI Taxonomy" id="1618586"/>
    <lineage>
        <taxon>Bacteria</taxon>
        <taxon>Candidatus Woeseibacteriota</taxon>
    </lineage>
</organism>
<dbReference type="Gene3D" id="1.10.3090.10">
    <property type="entry name" value="cca-adding enzyme, domain 2"/>
    <property type="match status" value="1"/>
</dbReference>
<sequence>MNFTLPEAVLETLDKFDSKGFEIYIVGGAIRDLLMGKIVSDWDFTTNATPEQILKIIPDGFYDNIFGTVGITIEGFTKPFEITTYRTEYGYSDNRRPDKVSWGKILEEDLKRRDFTINAMAIDKNLKIIDLYDGQKDLKNKLIRAVGDPNERFREDSLRMMRAVRIAGELEFTIEEKTFEAIINNASLINKIAKERIKIELFKILKCNNPYKAILQFKESGLMEELLPELIKCFGVEQKSPSRHHIYDVGNHLLMALKECKSDDPVVRFATLIHDIGKPQTYKKLSTGVITFYNHEMVSTKIAINIADRLKFSAKERDKFVILVRFHQFTVDENQTDSAIRRFIKNTGIENIEDMLSLRVADRLGGGASETSWRLEEFKKRLTEVQKQPFSIKDLKINGTDIMKTLNIKPGPKVGEILEKLFNEVVEKKIENTKEILISNLKSCSINSPTKT</sequence>
<dbReference type="InterPro" id="IPR032828">
    <property type="entry name" value="PolyA_RNA-bd"/>
</dbReference>
<feature type="domain" description="Poly A polymerase head" evidence="10">
    <location>
        <begin position="23"/>
        <end position="144"/>
    </location>
</feature>
<dbReference type="InterPro" id="IPR032810">
    <property type="entry name" value="CCA-adding_enz_C"/>
</dbReference>
<dbReference type="NCBIfam" id="TIGR00277">
    <property type="entry name" value="HDIG"/>
    <property type="match status" value="1"/>
</dbReference>
<dbReference type="EMBL" id="LBOI01000002">
    <property type="protein sequence ID" value="KKP32144.1"/>
    <property type="molecule type" value="Genomic_DNA"/>
</dbReference>
<dbReference type="Proteomes" id="UP000034803">
    <property type="component" value="Unassembled WGS sequence"/>
</dbReference>
<keyword evidence="7" id="KW-0460">Magnesium</keyword>
<evidence type="ECO:0000256" key="9">
    <source>
        <dbReference type="RuleBase" id="RU003953"/>
    </source>
</evidence>
<comment type="similarity">
    <text evidence="9">Belongs to the tRNA nucleotidyltransferase/poly(A) polymerase family.</text>
</comment>
<keyword evidence="4" id="KW-0548">Nucleotidyltransferase</keyword>
<dbReference type="AlphaFoldDB" id="A0A0F9YKX4"/>
<dbReference type="Pfam" id="PF13735">
    <property type="entry name" value="tRNA_NucTran2_2"/>
    <property type="match status" value="1"/>
</dbReference>
<dbReference type="GO" id="GO:0046872">
    <property type="term" value="F:metal ion binding"/>
    <property type="evidence" value="ECO:0007669"/>
    <property type="project" value="UniProtKB-KW"/>
</dbReference>
<evidence type="ECO:0000256" key="5">
    <source>
        <dbReference type="ARBA" id="ARBA00022723"/>
    </source>
</evidence>
<keyword evidence="5" id="KW-0479">Metal-binding</keyword>
<evidence type="ECO:0000256" key="4">
    <source>
        <dbReference type="ARBA" id="ARBA00022695"/>
    </source>
</evidence>